<feature type="domain" description="Large ribosomal subunit protein uL30-like ferredoxin-like fold" evidence="9">
    <location>
        <begin position="54"/>
        <end position="105"/>
    </location>
</feature>
<dbReference type="PANTHER" id="PTHR15892">
    <property type="entry name" value="MITOCHONDRIAL RIBOSOMAL PROTEIN L30"/>
    <property type="match status" value="1"/>
</dbReference>
<sequence>MNFLKPLNIISMTKRFVGKKKFVWEGEYIQYPGFKYYPRRPDFKDPPYEPTKLFRVQRIKPLKGTPYFEREILKLFKLDGKISDVAILKNIPENNNKLWKIKHLVEIKPITFPNGFPTSIEGTYLKENGELSVTHSISEEKLKLSQEFKESIIKMDGDTLRRDSRKKWLTGWEWP</sequence>
<protein>
    <recommendedName>
        <fullName evidence="7">Large ribosomal subunit protein uL30m</fullName>
    </recommendedName>
    <alternativeName>
        <fullName evidence="8">39S ribosomal protein L30, mitochondrial</fullName>
    </alternativeName>
</protein>
<dbReference type="AlphaFoldDB" id="A0AAW1V0X5"/>
<evidence type="ECO:0000256" key="7">
    <source>
        <dbReference type="ARBA" id="ARBA00035281"/>
    </source>
</evidence>
<evidence type="ECO:0000256" key="4">
    <source>
        <dbReference type="ARBA" id="ARBA00022980"/>
    </source>
</evidence>
<organism evidence="10 11">
    <name type="scientific">Henosepilachna vigintioctopunctata</name>
    <dbReference type="NCBI Taxonomy" id="420089"/>
    <lineage>
        <taxon>Eukaryota</taxon>
        <taxon>Metazoa</taxon>
        <taxon>Ecdysozoa</taxon>
        <taxon>Arthropoda</taxon>
        <taxon>Hexapoda</taxon>
        <taxon>Insecta</taxon>
        <taxon>Pterygota</taxon>
        <taxon>Neoptera</taxon>
        <taxon>Endopterygota</taxon>
        <taxon>Coleoptera</taxon>
        <taxon>Polyphaga</taxon>
        <taxon>Cucujiformia</taxon>
        <taxon>Coccinelloidea</taxon>
        <taxon>Coccinellidae</taxon>
        <taxon>Epilachninae</taxon>
        <taxon>Epilachnini</taxon>
        <taxon>Henosepilachna</taxon>
    </lineage>
</organism>
<reference evidence="10 11" key="1">
    <citation type="submission" date="2023-03" db="EMBL/GenBank/DDBJ databases">
        <title>Genome insight into feeding habits of ladybird beetles.</title>
        <authorList>
            <person name="Li H.-S."/>
            <person name="Huang Y.-H."/>
            <person name="Pang H."/>
        </authorList>
    </citation>
    <scope>NUCLEOTIDE SEQUENCE [LARGE SCALE GENOMIC DNA]</scope>
    <source>
        <strain evidence="10">SYSU_2023b</strain>
        <tissue evidence="10">Whole body</tissue>
    </source>
</reference>
<dbReference type="InterPro" id="IPR016082">
    <property type="entry name" value="Ribosomal_uL30_ferredoxin-like"/>
</dbReference>
<evidence type="ECO:0000313" key="11">
    <source>
        <dbReference type="Proteomes" id="UP001431783"/>
    </source>
</evidence>
<accession>A0AAW1V0X5</accession>
<comment type="caution">
    <text evidence="10">The sequence shown here is derived from an EMBL/GenBank/DDBJ whole genome shotgun (WGS) entry which is preliminary data.</text>
</comment>
<proteinExistence type="inferred from homology"/>
<dbReference type="SUPFAM" id="SSF55129">
    <property type="entry name" value="Ribosomal protein L30p/L7e"/>
    <property type="match status" value="1"/>
</dbReference>
<evidence type="ECO:0000256" key="5">
    <source>
        <dbReference type="ARBA" id="ARBA00023128"/>
    </source>
</evidence>
<dbReference type="Pfam" id="PF00327">
    <property type="entry name" value="Ribosomal_L30"/>
    <property type="match status" value="1"/>
</dbReference>
<evidence type="ECO:0000313" key="10">
    <source>
        <dbReference type="EMBL" id="KAK9886413.1"/>
    </source>
</evidence>
<dbReference type="GO" id="GO:0003735">
    <property type="term" value="F:structural constituent of ribosome"/>
    <property type="evidence" value="ECO:0007669"/>
    <property type="project" value="InterPro"/>
</dbReference>
<dbReference type="FunFam" id="3.30.1390.20:FF:000005">
    <property type="entry name" value="39S ribosomal protein L30, mitochondrial"/>
    <property type="match status" value="1"/>
</dbReference>
<evidence type="ECO:0000259" key="9">
    <source>
        <dbReference type="Pfam" id="PF00327"/>
    </source>
</evidence>
<dbReference type="Gene3D" id="3.30.1390.20">
    <property type="entry name" value="Ribosomal protein L30, ferredoxin-like fold domain"/>
    <property type="match status" value="1"/>
</dbReference>
<dbReference type="GO" id="GO:0005743">
    <property type="term" value="C:mitochondrial inner membrane"/>
    <property type="evidence" value="ECO:0007669"/>
    <property type="project" value="UniProtKB-ARBA"/>
</dbReference>
<keyword evidence="11" id="KW-1185">Reference proteome</keyword>
<dbReference type="GO" id="GO:0015934">
    <property type="term" value="C:large ribosomal subunit"/>
    <property type="evidence" value="ECO:0007669"/>
    <property type="project" value="InterPro"/>
</dbReference>
<keyword evidence="6" id="KW-0687">Ribonucleoprotein</keyword>
<evidence type="ECO:0000256" key="1">
    <source>
        <dbReference type="ARBA" id="ARBA00004173"/>
    </source>
</evidence>
<evidence type="ECO:0000256" key="8">
    <source>
        <dbReference type="ARBA" id="ARBA00035356"/>
    </source>
</evidence>
<keyword evidence="4" id="KW-0689">Ribosomal protein</keyword>
<keyword evidence="3" id="KW-0809">Transit peptide</keyword>
<evidence type="ECO:0000256" key="3">
    <source>
        <dbReference type="ARBA" id="ARBA00022946"/>
    </source>
</evidence>
<dbReference type="PANTHER" id="PTHR15892:SF2">
    <property type="entry name" value="LARGE RIBOSOMAL SUBUNIT PROTEIN UL30M"/>
    <property type="match status" value="1"/>
</dbReference>
<keyword evidence="5" id="KW-0496">Mitochondrion</keyword>
<dbReference type="InterPro" id="IPR005996">
    <property type="entry name" value="Ribosomal_uL30_bac-type"/>
</dbReference>
<dbReference type="Proteomes" id="UP001431783">
    <property type="component" value="Unassembled WGS sequence"/>
</dbReference>
<evidence type="ECO:0000256" key="2">
    <source>
        <dbReference type="ARBA" id="ARBA00007594"/>
    </source>
</evidence>
<comment type="similarity">
    <text evidence="2">Belongs to the universal ribosomal protein uL30 family.</text>
</comment>
<evidence type="ECO:0000256" key="6">
    <source>
        <dbReference type="ARBA" id="ARBA00023274"/>
    </source>
</evidence>
<dbReference type="InterPro" id="IPR036919">
    <property type="entry name" value="Ribo_uL30_ferredoxin-like_sf"/>
</dbReference>
<gene>
    <name evidence="10" type="ORF">WA026_016692</name>
</gene>
<dbReference type="GO" id="GO:0006412">
    <property type="term" value="P:translation"/>
    <property type="evidence" value="ECO:0007669"/>
    <property type="project" value="InterPro"/>
</dbReference>
<dbReference type="EMBL" id="JARQZJ010000100">
    <property type="protein sequence ID" value="KAK9886413.1"/>
    <property type="molecule type" value="Genomic_DNA"/>
</dbReference>
<name>A0AAW1V0X5_9CUCU</name>
<comment type="subcellular location">
    <subcellularLocation>
        <location evidence="1">Mitochondrion</location>
    </subcellularLocation>
</comment>